<dbReference type="Pfam" id="PF01663">
    <property type="entry name" value="Phosphodiest"/>
    <property type="match status" value="2"/>
</dbReference>
<dbReference type="SUPFAM" id="SSF53649">
    <property type="entry name" value="Alkaline phosphatase-like"/>
    <property type="match status" value="1"/>
</dbReference>
<evidence type="ECO:0000256" key="1">
    <source>
        <dbReference type="SAM" id="Phobius"/>
    </source>
</evidence>
<dbReference type="GO" id="GO:0016787">
    <property type="term" value="F:hydrolase activity"/>
    <property type="evidence" value="ECO:0007669"/>
    <property type="project" value="UniProtKB-ARBA"/>
</dbReference>
<accession>A0A0F9LTV9</accession>
<dbReference type="InterPro" id="IPR002591">
    <property type="entry name" value="Phosphodiest/P_Trfase"/>
</dbReference>
<keyword evidence="1" id="KW-0472">Membrane</keyword>
<dbReference type="Gene3D" id="3.40.720.10">
    <property type="entry name" value="Alkaline Phosphatase, subunit A"/>
    <property type="match status" value="2"/>
</dbReference>
<reference evidence="2" key="1">
    <citation type="journal article" date="2015" name="Nature">
        <title>Complex archaea that bridge the gap between prokaryotes and eukaryotes.</title>
        <authorList>
            <person name="Spang A."/>
            <person name="Saw J.H."/>
            <person name="Jorgensen S.L."/>
            <person name="Zaremba-Niedzwiedzka K."/>
            <person name="Martijn J."/>
            <person name="Lind A.E."/>
            <person name="van Eijk R."/>
            <person name="Schleper C."/>
            <person name="Guy L."/>
            <person name="Ettema T.J."/>
        </authorList>
    </citation>
    <scope>NUCLEOTIDE SEQUENCE</scope>
</reference>
<name>A0A0F9LTV9_9ZZZZ</name>
<proteinExistence type="predicted"/>
<dbReference type="AlphaFoldDB" id="A0A0F9LTV9"/>
<dbReference type="PANTHER" id="PTHR10151:SF120">
    <property type="entry name" value="BIS(5'-ADENOSYL)-TRIPHOSPHATASE"/>
    <property type="match status" value="1"/>
</dbReference>
<organism evidence="2">
    <name type="scientific">marine sediment metagenome</name>
    <dbReference type="NCBI Taxonomy" id="412755"/>
    <lineage>
        <taxon>unclassified sequences</taxon>
        <taxon>metagenomes</taxon>
        <taxon>ecological metagenomes</taxon>
    </lineage>
</organism>
<feature type="transmembrane region" description="Helical" evidence="1">
    <location>
        <begin position="74"/>
        <end position="98"/>
    </location>
</feature>
<gene>
    <name evidence="2" type="ORF">LCGC14_1467780</name>
</gene>
<keyword evidence="1" id="KW-0812">Transmembrane</keyword>
<sequence>MGRKRRLWIGLLAAGAVLIAPARAWAYLDPGTQTQIVNMLLPMLGMLGAFIVAMLWPFRMCLQWLTRKFGRRAAWAAFIGACVLILGGGGGAAAWLVLGGGDNTTEEVPTVSWANYEKFERVIVLGIDGLDPTVMEEMMDNGELPQFSRLRSSGTYSRLETTLPPESPVAWSGLATGCNPGKHGIFDFLHRDPSTYRPILSIYKVNTRNLLDKRDRRYLPIRHAEGFWSIASRAGVPSTVIRWPAAFPPEKVTGRFLSGLGIPDVCGRFGRYSLFTTEGQEPAVFKGRWCAGSWRGETFQSKLAGPVVAGIMGRKEATLDVLVKRLADDRISLKIGSSDETELGVGKWSGYIPIRFKAGLGKTVPAQVRAYLAALSPALRLYVSTPQVDPADPYFPITWPDEYAAELAKAIGRYTTLGMAEDVDAMKDGALPPEAFEQAVLAVYQERKRQFDYELARFDKGLFAFVFDDSDRIQHMFWRTRDPDHPIYDAQFARDFGHVIPDMYKRMDGVLGEVLAKADEKTAVLVVSDHGFNTFRTSVGLNSWLVENGYMVLTTPDGRNGRELFADVDWSRTKAYSVGFTSIYVNLKGREKHGIIEAGAAHRALCDELVTKLRDLADPVSGQKAIRNVYLGAEAYRGARAAGAPDLIVGFNGGFRAENVNVLGGAPATVFADNKDLWCGDHLMDPGVVPGVLFSNCKLSGDRPRNIDLAPTVLQLFGIARTETMDGQPLLDIRE</sequence>
<evidence type="ECO:0000313" key="2">
    <source>
        <dbReference type="EMBL" id="KKM67770.1"/>
    </source>
</evidence>
<comment type="caution">
    <text evidence="2">The sequence shown here is derived from an EMBL/GenBank/DDBJ whole genome shotgun (WGS) entry which is preliminary data.</text>
</comment>
<protein>
    <submittedName>
        <fullName evidence="2">Uncharacterized protein</fullName>
    </submittedName>
</protein>
<feature type="transmembrane region" description="Helical" evidence="1">
    <location>
        <begin position="40"/>
        <end position="62"/>
    </location>
</feature>
<keyword evidence="1" id="KW-1133">Transmembrane helix</keyword>
<dbReference type="InterPro" id="IPR017850">
    <property type="entry name" value="Alkaline_phosphatase_core_sf"/>
</dbReference>
<dbReference type="PANTHER" id="PTHR10151">
    <property type="entry name" value="ECTONUCLEOTIDE PYROPHOSPHATASE/PHOSPHODIESTERASE"/>
    <property type="match status" value="1"/>
</dbReference>
<dbReference type="EMBL" id="LAZR01010290">
    <property type="protein sequence ID" value="KKM67770.1"/>
    <property type="molecule type" value="Genomic_DNA"/>
</dbReference>